<name>A0ABR8MSK5_9BACL</name>
<dbReference type="InterPro" id="IPR023214">
    <property type="entry name" value="HAD_sf"/>
</dbReference>
<dbReference type="SFLD" id="SFLDG01129">
    <property type="entry name" value="C1.5:_HAD__Beta-PGM__Phosphata"/>
    <property type="match status" value="1"/>
</dbReference>
<dbReference type="Gene3D" id="3.40.50.1000">
    <property type="entry name" value="HAD superfamily/HAD-like"/>
    <property type="match status" value="1"/>
</dbReference>
<dbReference type="InterPro" id="IPR050155">
    <property type="entry name" value="HAD-like_hydrolase_sf"/>
</dbReference>
<dbReference type="GO" id="GO:0016787">
    <property type="term" value="F:hydrolase activity"/>
    <property type="evidence" value="ECO:0007669"/>
    <property type="project" value="UniProtKB-KW"/>
</dbReference>
<dbReference type="Gene3D" id="1.10.150.240">
    <property type="entry name" value="Putative phosphatase, domain 2"/>
    <property type="match status" value="1"/>
</dbReference>
<dbReference type="EMBL" id="JACXZA010000002">
    <property type="protein sequence ID" value="MBD3918625.1"/>
    <property type="molecule type" value="Genomic_DNA"/>
</dbReference>
<sequence length="218" mass="24335">MGLIKGIIFDMDNTLLQSRIDFGAMKRDVYNYLQAQGFLEQGLQLTEYTTSMLIEQAKRQGLDAGRYTETMRITRQHEIVGMSDATLEPEAESLLSALEEEYVLVVVTNNAEEAATEALTRTGIASRFQLIVGRESMTEMKPGPSGYQEVVKRTGIPAEHWLSIGDSWIDGRGSIDAGIRFVGYQTKDEELASRGVEPIARLTRLSQLLDTIQIVELQ</sequence>
<evidence type="ECO:0000313" key="2">
    <source>
        <dbReference type="Proteomes" id="UP000609346"/>
    </source>
</evidence>
<comment type="caution">
    <text evidence="1">The sequence shown here is derived from an EMBL/GenBank/DDBJ whole genome shotgun (WGS) entry which is preliminary data.</text>
</comment>
<dbReference type="PANTHER" id="PTHR43434">
    <property type="entry name" value="PHOSPHOGLYCOLATE PHOSPHATASE"/>
    <property type="match status" value="1"/>
</dbReference>
<keyword evidence="1" id="KW-0378">Hydrolase</keyword>
<dbReference type="SFLD" id="SFLDS00003">
    <property type="entry name" value="Haloacid_Dehalogenase"/>
    <property type="match status" value="1"/>
</dbReference>
<dbReference type="InterPro" id="IPR036412">
    <property type="entry name" value="HAD-like_sf"/>
</dbReference>
<dbReference type="Proteomes" id="UP000609346">
    <property type="component" value="Unassembled WGS sequence"/>
</dbReference>
<keyword evidence="2" id="KW-1185">Reference proteome</keyword>
<dbReference type="InterPro" id="IPR041492">
    <property type="entry name" value="HAD_2"/>
</dbReference>
<dbReference type="SUPFAM" id="SSF56784">
    <property type="entry name" value="HAD-like"/>
    <property type="match status" value="1"/>
</dbReference>
<reference evidence="1 2" key="1">
    <citation type="submission" date="2020-09" db="EMBL/GenBank/DDBJ databases">
        <title>Paenibacillus sp. strain PR3 16S rRNA gene Genome sequencing and assembly.</title>
        <authorList>
            <person name="Kim J."/>
        </authorList>
    </citation>
    <scope>NUCLEOTIDE SEQUENCE [LARGE SCALE GENOMIC DNA]</scope>
    <source>
        <strain evidence="1 2">PR3</strain>
    </source>
</reference>
<proteinExistence type="predicted"/>
<accession>A0ABR8MSK5</accession>
<protein>
    <submittedName>
        <fullName evidence="1">HAD family hydrolase</fullName>
    </submittedName>
</protein>
<dbReference type="InterPro" id="IPR023198">
    <property type="entry name" value="PGP-like_dom2"/>
</dbReference>
<organism evidence="1 2">
    <name type="scientific">Paenibacillus terricola</name>
    <dbReference type="NCBI Taxonomy" id="2763503"/>
    <lineage>
        <taxon>Bacteria</taxon>
        <taxon>Bacillati</taxon>
        <taxon>Bacillota</taxon>
        <taxon>Bacilli</taxon>
        <taxon>Bacillales</taxon>
        <taxon>Paenibacillaceae</taxon>
        <taxon>Paenibacillus</taxon>
    </lineage>
</organism>
<gene>
    <name evidence="1" type="ORF">H8B09_07680</name>
</gene>
<dbReference type="PANTHER" id="PTHR43434:SF1">
    <property type="entry name" value="PHOSPHOGLYCOLATE PHOSPHATASE"/>
    <property type="match status" value="1"/>
</dbReference>
<dbReference type="Pfam" id="PF13419">
    <property type="entry name" value="HAD_2"/>
    <property type="match status" value="1"/>
</dbReference>
<evidence type="ECO:0000313" key="1">
    <source>
        <dbReference type="EMBL" id="MBD3918625.1"/>
    </source>
</evidence>